<dbReference type="EMBL" id="JAINUG010000059">
    <property type="protein sequence ID" value="KAJ8403285.1"/>
    <property type="molecule type" value="Genomic_DNA"/>
</dbReference>
<dbReference type="AlphaFoldDB" id="A0AAD7SJ31"/>
<accession>A0AAD7SJ31</accession>
<keyword evidence="2" id="KW-1185">Reference proteome</keyword>
<dbReference type="Proteomes" id="UP001221898">
    <property type="component" value="Unassembled WGS sequence"/>
</dbReference>
<sequence length="154" mass="17534">MKQCLKDNWPDVLDQSGLNAAIQGGHRLNARGVLKLLCDVVKLVFPQELSLHDMAACKQRRGEELERYVQEKKLWRHGMGQTWNLDRGQELLFCQSLVEELLMEVREPLRKKAVDLATMKLYLMTYLDRGQGGRGMFGGPHQEGDVCYTCGKVG</sequence>
<protein>
    <submittedName>
        <fullName evidence="1">Uncharacterized protein</fullName>
    </submittedName>
</protein>
<evidence type="ECO:0000313" key="2">
    <source>
        <dbReference type="Proteomes" id="UP001221898"/>
    </source>
</evidence>
<comment type="caution">
    <text evidence="1">The sequence shown here is derived from an EMBL/GenBank/DDBJ whole genome shotgun (WGS) entry which is preliminary data.</text>
</comment>
<gene>
    <name evidence="1" type="ORF">AAFF_G00355020</name>
</gene>
<reference evidence="1" key="1">
    <citation type="journal article" date="2023" name="Science">
        <title>Genome structures resolve the early diversification of teleost fishes.</title>
        <authorList>
            <person name="Parey E."/>
            <person name="Louis A."/>
            <person name="Montfort J."/>
            <person name="Bouchez O."/>
            <person name="Roques C."/>
            <person name="Iampietro C."/>
            <person name="Lluch J."/>
            <person name="Castinel A."/>
            <person name="Donnadieu C."/>
            <person name="Desvignes T."/>
            <person name="Floi Bucao C."/>
            <person name="Jouanno E."/>
            <person name="Wen M."/>
            <person name="Mejri S."/>
            <person name="Dirks R."/>
            <person name="Jansen H."/>
            <person name="Henkel C."/>
            <person name="Chen W.J."/>
            <person name="Zahm M."/>
            <person name="Cabau C."/>
            <person name="Klopp C."/>
            <person name="Thompson A.W."/>
            <person name="Robinson-Rechavi M."/>
            <person name="Braasch I."/>
            <person name="Lecointre G."/>
            <person name="Bobe J."/>
            <person name="Postlethwait J.H."/>
            <person name="Berthelot C."/>
            <person name="Roest Crollius H."/>
            <person name="Guiguen Y."/>
        </authorList>
    </citation>
    <scope>NUCLEOTIDE SEQUENCE</scope>
    <source>
        <strain evidence="1">NC1722</strain>
    </source>
</reference>
<evidence type="ECO:0000313" key="1">
    <source>
        <dbReference type="EMBL" id="KAJ8403285.1"/>
    </source>
</evidence>
<name>A0AAD7SJ31_9TELE</name>
<organism evidence="1 2">
    <name type="scientific">Aldrovandia affinis</name>
    <dbReference type="NCBI Taxonomy" id="143900"/>
    <lineage>
        <taxon>Eukaryota</taxon>
        <taxon>Metazoa</taxon>
        <taxon>Chordata</taxon>
        <taxon>Craniata</taxon>
        <taxon>Vertebrata</taxon>
        <taxon>Euteleostomi</taxon>
        <taxon>Actinopterygii</taxon>
        <taxon>Neopterygii</taxon>
        <taxon>Teleostei</taxon>
        <taxon>Notacanthiformes</taxon>
        <taxon>Halosauridae</taxon>
        <taxon>Aldrovandia</taxon>
    </lineage>
</organism>
<proteinExistence type="predicted"/>